<evidence type="ECO:0000313" key="2">
    <source>
        <dbReference type="EMBL" id="KAG2575487.1"/>
    </source>
</evidence>
<sequence length="177" mass="17590">MLMRATVSCASAPGPRLASACSCSLRGGAGGRRAPCREGCGRPPGSGRAGCGRTATSVLGGCGRPPALCRAPRRAGRGARCEPPAGLRAPAGRGAGLLADGDLHAGRGAAGLRAPALRRAPRRAGRVRAASAGRDAGAPSRHRAGLGRQAAAAARELTGEVWVRVGIGFLGLYSHGC</sequence>
<name>A0A8T0QQU6_PANVG</name>
<organism evidence="2 3">
    <name type="scientific">Panicum virgatum</name>
    <name type="common">Blackwell switchgrass</name>
    <dbReference type="NCBI Taxonomy" id="38727"/>
    <lineage>
        <taxon>Eukaryota</taxon>
        <taxon>Viridiplantae</taxon>
        <taxon>Streptophyta</taxon>
        <taxon>Embryophyta</taxon>
        <taxon>Tracheophyta</taxon>
        <taxon>Spermatophyta</taxon>
        <taxon>Magnoliopsida</taxon>
        <taxon>Liliopsida</taxon>
        <taxon>Poales</taxon>
        <taxon>Poaceae</taxon>
        <taxon>PACMAD clade</taxon>
        <taxon>Panicoideae</taxon>
        <taxon>Panicodae</taxon>
        <taxon>Paniceae</taxon>
        <taxon>Panicinae</taxon>
        <taxon>Panicum</taxon>
        <taxon>Panicum sect. Hiantes</taxon>
    </lineage>
</organism>
<dbReference type="Proteomes" id="UP000823388">
    <property type="component" value="Chromosome 7K"/>
</dbReference>
<protein>
    <submittedName>
        <fullName evidence="2">Uncharacterized protein</fullName>
    </submittedName>
</protein>
<feature type="compositionally biased region" description="Low complexity" evidence="1">
    <location>
        <begin position="127"/>
        <end position="139"/>
    </location>
</feature>
<accession>A0A8T0QQU6</accession>
<evidence type="ECO:0000256" key="1">
    <source>
        <dbReference type="SAM" id="MobiDB-lite"/>
    </source>
</evidence>
<keyword evidence="3" id="KW-1185">Reference proteome</keyword>
<feature type="region of interest" description="Disordered" evidence="1">
    <location>
        <begin position="27"/>
        <end position="51"/>
    </location>
</feature>
<evidence type="ECO:0000313" key="3">
    <source>
        <dbReference type="Proteomes" id="UP000823388"/>
    </source>
</evidence>
<proteinExistence type="predicted"/>
<dbReference type="EMBL" id="CM029049">
    <property type="protein sequence ID" value="KAG2575487.1"/>
    <property type="molecule type" value="Genomic_DNA"/>
</dbReference>
<comment type="caution">
    <text evidence="2">The sequence shown here is derived from an EMBL/GenBank/DDBJ whole genome shotgun (WGS) entry which is preliminary data.</text>
</comment>
<dbReference type="AlphaFoldDB" id="A0A8T0QQU6"/>
<gene>
    <name evidence="2" type="ORF">PVAP13_7KG388501</name>
</gene>
<reference evidence="2" key="1">
    <citation type="submission" date="2020-05" db="EMBL/GenBank/DDBJ databases">
        <title>WGS assembly of Panicum virgatum.</title>
        <authorList>
            <person name="Lovell J.T."/>
            <person name="Jenkins J."/>
            <person name="Shu S."/>
            <person name="Juenger T.E."/>
            <person name="Schmutz J."/>
        </authorList>
    </citation>
    <scope>NUCLEOTIDE SEQUENCE</scope>
    <source>
        <strain evidence="2">AP13</strain>
    </source>
</reference>
<feature type="region of interest" description="Disordered" evidence="1">
    <location>
        <begin position="114"/>
        <end position="145"/>
    </location>
</feature>